<sequence length="125" mass="13898">LSSTWGNKSDSFGLLHQMNPVRVRFIKDQVLKDYSSAEGDESKTRFLRGLRVLDIGFGGGIMSEVLHRLGGELLGINASSDAIRVSKNHLSLQTITQESTTTLNNLCCSIYQLDTILDLAHWLYV</sequence>
<evidence type="ECO:0000313" key="2">
    <source>
        <dbReference type="Proteomes" id="UP001153365"/>
    </source>
</evidence>
<dbReference type="EMBL" id="CALTRL010000177">
    <property type="protein sequence ID" value="CAH7666962.1"/>
    <property type="molecule type" value="Genomic_DNA"/>
</dbReference>
<gene>
    <name evidence="1" type="ORF">PPACK8108_LOCUS1330</name>
</gene>
<reference evidence="1" key="1">
    <citation type="submission" date="2022-06" db="EMBL/GenBank/DDBJ databases">
        <authorList>
            <consortium name="SYNGENTA / RWTH Aachen University"/>
        </authorList>
    </citation>
    <scope>NUCLEOTIDE SEQUENCE</scope>
</reference>
<evidence type="ECO:0000313" key="1">
    <source>
        <dbReference type="EMBL" id="CAH7666962.1"/>
    </source>
</evidence>
<accession>A0AAV0AJB8</accession>
<organism evidence="1 2">
    <name type="scientific">Phakopsora pachyrhizi</name>
    <name type="common">Asian soybean rust disease fungus</name>
    <dbReference type="NCBI Taxonomy" id="170000"/>
    <lineage>
        <taxon>Eukaryota</taxon>
        <taxon>Fungi</taxon>
        <taxon>Dikarya</taxon>
        <taxon>Basidiomycota</taxon>
        <taxon>Pucciniomycotina</taxon>
        <taxon>Pucciniomycetes</taxon>
        <taxon>Pucciniales</taxon>
        <taxon>Phakopsoraceae</taxon>
        <taxon>Phakopsora</taxon>
    </lineage>
</organism>
<evidence type="ECO:0008006" key="3">
    <source>
        <dbReference type="Google" id="ProtNLM"/>
    </source>
</evidence>
<proteinExistence type="predicted"/>
<comment type="caution">
    <text evidence="1">The sequence shown here is derived from an EMBL/GenBank/DDBJ whole genome shotgun (WGS) entry which is preliminary data.</text>
</comment>
<protein>
    <recommendedName>
        <fullName evidence="3">Methyltransferase type 11 domain-containing protein</fullName>
    </recommendedName>
</protein>
<dbReference type="Proteomes" id="UP001153365">
    <property type="component" value="Unassembled WGS sequence"/>
</dbReference>
<dbReference type="InterPro" id="IPR029063">
    <property type="entry name" value="SAM-dependent_MTases_sf"/>
</dbReference>
<dbReference type="Gene3D" id="3.40.50.150">
    <property type="entry name" value="Vaccinia Virus protein VP39"/>
    <property type="match status" value="1"/>
</dbReference>
<name>A0AAV0AJB8_PHAPC</name>
<keyword evidence="2" id="KW-1185">Reference proteome</keyword>
<dbReference type="SUPFAM" id="SSF53335">
    <property type="entry name" value="S-adenosyl-L-methionine-dependent methyltransferases"/>
    <property type="match status" value="1"/>
</dbReference>
<dbReference type="AlphaFoldDB" id="A0AAV0AJB8"/>
<feature type="non-terminal residue" evidence="1">
    <location>
        <position position="1"/>
    </location>
</feature>